<evidence type="ECO:0000256" key="3">
    <source>
        <dbReference type="ARBA" id="ARBA00022692"/>
    </source>
</evidence>
<feature type="domain" description="GtrA/DPMS transmembrane" evidence="8">
    <location>
        <begin position="17"/>
        <end position="138"/>
    </location>
</feature>
<evidence type="ECO:0000313" key="10">
    <source>
        <dbReference type="Proteomes" id="UP000662857"/>
    </source>
</evidence>
<dbReference type="EMBL" id="CP070499">
    <property type="protein sequence ID" value="QSB15274.1"/>
    <property type="molecule type" value="Genomic_DNA"/>
</dbReference>
<keyword evidence="4 7" id="KW-1133">Transmembrane helix</keyword>
<feature type="region of interest" description="Disordered" evidence="6">
    <location>
        <begin position="141"/>
        <end position="178"/>
    </location>
</feature>
<dbReference type="PANTHER" id="PTHR38459">
    <property type="entry name" value="PROPHAGE BACTOPRENOL-LINKED GLUCOSE TRANSLOCASE HOMOLOG"/>
    <property type="match status" value="1"/>
</dbReference>
<feature type="transmembrane region" description="Helical" evidence="7">
    <location>
        <begin position="81"/>
        <end position="102"/>
    </location>
</feature>
<evidence type="ECO:0000256" key="5">
    <source>
        <dbReference type="ARBA" id="ARBA00023136"/>
    </source>
</evidence>
<organism evidence="9 10">
    <name type="scientific">Natronosporangium hydrolyticum</name>
    <dbReference type="NCBI Taxonomy" id="2811111"/>
    <lineage>
        <taxon>Bacteria</taxon>
        <taxon>Bacillati</taxon>
        <taxon>Actinomycetota</taxon>
        <taxon>Actinomycetes</taxon>
        <taxon>Micromonosporales</taxon>
        <taxon>Micromonosporaceae</taxon>
        <taxon>Natronosporangium</taxon>
    </lineage>
</organism>
<keyword evidence="10" id="KW-1185">Reference proteome</keyword>
<sequence length="178" mass="19529">MRGWYRRWRSLIGEMWRFGIVGATNVAINFIVFNALVIAIFAGSELKANLVATAFATTTSYLMNRSWTFRHRKTSKIPREYVLFFAFNAAALLIELAVMGLFKYGFGMTSLLALNLAKALGLALGTVFRFYTYRTFVFAGRPESPTSAPPTSDGAVPPEPAASTAPGPPTEAFASPQQ</sequence>
<dbReference type="PANTHER" id="PTHR38459:SF1">
    <property type="entry name" value="PROPHAGE BACTOPRENOL-LINKED GLUCOSE TRANSLOCASE HOMOLOG"/>
    <property type="match status" value="1"/>
</dbReference>
<protein>
    <submittedName>
        <fullName evidence="9">GtrA family protein</fullName>
    </submittedName>
</protein>
<comment type="subcellular location">
    <subcellularLocation>
        <location evidence="1">Membrane</location>
        <topology evidence="1">Multi-pass membrane protein</topology>
    </subcellularLocation>
</comment>
<dbReference type="RefSeq" id="WP_239677456.1">
    <property type="nucleotide sequence ID" value="NZ_CP070499.1"/>
</dbReference>
<evidence type="ECO:0000256" key="4">
    <source>
        <dbReference type="ARBA" id="ARBA00022989"/>
    </source>
</evidence>
<dbReference type="InterPro" id="IPR007267">
    <property type="entry name" value="GtrA_DPMS_TM"/>
</dbReference>
<feature type="transmembrane region" description="Helical" evidence="7">
    <location>
        <begin position="20"/>
        <end position="42"/>
    </location>
</feature>
<dbReference type="InterPro" id="IPR051401">
    <property type="entry name" value="GtrA_CellWall_Glycosyl"/>
</dbReference>
<evidence type="ECO:0000256" key="7">
    <source>
        <dbReference type="SAM" id="Phobius"/>
    </source>
</evidence>
<keyword evidence="3 7" id="KW-0812">Transmembrane</keyword>
<feature type="transmembrane region" description="Helical" evidence="7">
    <location>
        <begin position="108"/>
        <end position="131"/>
    </location>
</feature>
<dbReference type="Proteomes" id="UP000662857">
    <property type="component" value="Chromosome"/>
</dbReference>
<comment type="similarity">
    <text evidence="2">Belongs to the GtrA family.</text>
</comment>
<evidence type="ECO:0000256" key="2">
    <source>
        <dbReference type="ARBA" id="ARBA00009399"/>
    </source>
</evidence>
<evidence type="ECO:0000313" key="9">
    <source>
        <dbReference type="EMBL" id="QSB15274.1"/>
    </source>
</evidence>
<name>A0A895YBT1_9ACTN</name>
<proteinExistence type="inferred from homology"/>
<feature type="transmembrane region" description="Helical" evidence="7">
    <location>
        <begin position="48"/>
        <end position="69"/>
    </location>
</feature>
<dbReference type="Pfam" id="PF04138">
    <property type="entry name" value="GtrA_DPMS_TM"/>
    <property type="match status" value="1"/>
</dbReference>
<evidence type="ECO:0000259" key="8">
    <source>
        <dbReference type="Pfam" id="PF04138"/>
    </source>
</evidence>
<reference evidence="9" key="1">
    <citation type="submission" date="2021-02" db="EMBL/GenBank/DDBJ databases">
        <title>Natrosporangium hydrolyticum gen. nov., sp. nov, a haloalkaliphilic actinobacterium from a soda solonchak soil.</title>
        <authorList>
            <person name="Sorokin D.Y."/>
            <person name="Khijniak T.V."/>
            <person name="Zakharycheva A.P."/>
            <person name="Boueva O.V."/>
            <person name="Ariskina E.V."/>
            <person name="Hahnke R.L."/>
            <person name="Bunk B."/>
            <person name="Sproer C."/>
            <person name="Schumann P."/>
            <person name="Evtushenko L.I."/>
            <person name="Kublanov I.V."/>
        </authorList>
    </citation>
    <scope>NUCLEOTIDE SEQUENCE</scope>
    <source>
        <strain evidence="9">DSM 106523</strain>
    </source>
</reference>
<evidence type="ECO:0000256" key="6">
    <source>
        <dbReference type="SAM" id="MobiDB-lite"/>
    </source>
</evidence>
<dbReference type="GO" id="GO:0000271">
    <property type="term" value="P:polysaccharide biosynthetic process"/>
    <property type="evidence" value="ECO:0007669"/>
    <property type="project" value="InterPro"/>
</dbReference>
<dbReference type="AlphaFoldDB" id="A0A895YBT1"/>
<evidence type="ECO:0000256" key="1">
    <source>
        <dbReference type="ARBA" id="ARBA00004141"/>
    </source>
</evidence>
<dbReference type="GO" id="GO:0005886">
    <property type="term" value="C:plasma membrane"/>
    <property type="evidence" value="ECO:0007669"/>
    <property type="project" value="TreeGrafter"/>
</dbReference>
<gene>
    <name evidence="9" type="ORF">JQS43_02610</name>
</gene>
<keyword evidence="5 7" id="KW-0472">Membrane</keyword>
<dbReference type="KEGG" id="nhy:JQS43_02610"/>
<accession>A0A895YBT1</accession>